<sequence length="81" mass="9237">MNDWLFWVLVQVGGRFLNDEDIRLLLFYEISFHPRQLSASKLHFSAAALVFRSILAAQLPFLLLSGYLGNRGSNDTLPKLN</sequence>
<name>A0AAV4QGI5_CAEEX</name>
<organism evidence="2 3">
    <name type="scientific">Caerostris extrusa</name>
    <name type="common">Bark spider</name>
    <name type="synonym">Caerostris bankana</name>
    <dbReference type="NCBI Taxonomy" id="172846"/>
    <lineage>
        <taxon>Eukaryota</taxon>
        <taxon>Metazoa</taxon>
        <taxon>Ecdysozoa</taxon>
        <taxon>Arthropoda</taxon>
        <taxon>Chelicerata</taxon>
        <taxon>Arachnida</taxon>
        <taxon>Araneae</taxon>
        <taxon>Araneomorphae</taxon>
        <taxon>Entelegynae</taxon>
        <taxon>Araneoidea</taxon>
        <taxon>Araneidae</taxon>
        <taxon>Caerostris</taxon>
    </lineage>
</organism>
<dbReference type="EMBL" id="BPLR01006249">
    <property type="protein sequence ID" value="GIY08449.1"/>
    <property type="molecule type" value="Genomic_DNA"/>
</dbReference>
<evidence type="ECO:0000256" key="1">
    <source>
        <dbReference type="SAM" id="Phobius"/>
    </source>
</evidence>
<keyword evidence="1" id="KW-0812">Transmembrane</keyword>
<comment type="caution">
    <text evidence="2">The sequence shown here is derived from an EMBL/GenBank/DDBJ whole genome shotgun (WGS) entry which is preliminary data.</text>
</comment>
<evidence type="ECO:0000313" key="2">
    <source>
        <dbReference type="EMBL" id="GIY08449.1"/>
    </source>
</evidence>
<protein>
    <submittedName>
        <fullName evidence="2">Uncharacterized protein</fullName>
    </submittedName>
</protein>
<feature type="transmembrane region" description="Helical" evidence="1">
    <location>
        <begin position="42"/>
        <end position="64"/>
    </location>
</feature>
<keyword evidence="3" id="KW-1185">Reference proteome</keyword>
<dbReference type="Proteomes" id="UP001054945">
    <property type="component" value="Unassembled WGS sequence"/>
</dbReference>
<keyword evidence="1" id="KW-0472">Membrane</keyword>
<dbReference type="AlphaFoldDB" id="A0AAV4QGI5"/>
<proteinExistence type="predicted"/>
<reference evidence="2 3" key="1">
    <citation type="submission" date="2021-06" db="EMBL/GenBank/DDBJ databases">
        <title>Caerostris extrusa draft genome.</title>
        <authorList>
            <person name="Kono N."/>
            <person name="Arakawa K."/>
        </authorList>
    </citation>
    <scope>NUCLEOTIDE SEQUENCE [LARGE SCALE GENOMIC DNA]</scope>
</reference>
<gene>
    <name evidence="2" type="ORF">CEXT_761801</name>
</gene>
<keyword evidence="1" id="KW-1133">Transmembrane helix</keyword>
<accession>A0AAV4QGI5</accession>
<evidence type="ECO:0000313" key="3">
    <source>
        <dbReference type="Proteomes" id="UP001054945"/>
    </source>
</evidence>